<evidence type="ECO:0000313" key="2">
    <source>
        <dbReference type="EMBL" id="GFO14435.1"/>
    </source>
</evidence>
<gene>
    <name evidence="2" type="ORF">PoB_004094000</name>
</gene>
<reference evidence="2 3" key="1">
    <citation type="journal article" date="2021" name="Elife">
        <title>Chloroplast acquisition without the gene transfer in kleptoplastic sea slugs, Plakobranchus ocellatus.</title>
        <authorList>
            <person name="Maeda T."/>
            <person name="Takahashi S."/>
            <person name="Yoshida T."/>
            <person name="Shimamura S."/>
            <person name="Takaki Y."/>
            <person name="Nagai Y."/>
            <person name="Toyoda A."/>
            <person name="Suzuki Y."/>
            <person name="Arimoto A."/>
            <person name="Ishii H."/>
            <person name="Satoh N."/>
            <person name="Nishiyama T."/>
            <person name="Hasebe M."/>
            <person name="Maruyama T."/>
            <person name="Minagawa J."/>
            <person name="Obokata J."/>
            <person name="Shigenobu S."/>
        </authorList>
    </citation>
    <scope>NUCLEOTIDE SEQUENCE [LARGE SCALE GENOMIC DNA]</scope>
</reference>
<dbReference type="EMBL" id="BLXT01004562">
    <property type="protein sequence ID" value="GFO14435.1"/>
    <property type="molecule type" value="Genomic_DNA"/>
</dbReference>
<keyword evidence="3" id="KW-1185">Reference proteome</keyword>
<evidence type="ECO:0000313" key="3">
    <source>
        <dbReference type="Proteomes" id="UP000735302"/>
    </source>
</evidence>
<proteinExistence type="predicted"/>
<accession>A0AAV4B4A7</accession>
<comment type="caution">
    <text evidence="2">The sequence shown here is derived from an EMBL/GenBank/DDBJ whole genome shotgun (WGS) entry which is preliminary data.</text>
</comment>
<protein>
    <submittedName>
        <fullName evidence="2">Uncharacterized protein</fullName>
    </submittedName>
</protein>
<sequence>MDIAQQCSEKAEDDVPKINRPISTPDIELEKNHAPFHTIRMTWCYISSRSDHKTTGIMLQQTTREEEVMVKDAFGKLKQQQMKTACKCRESGTQEGK</sequence>
<feature type="region of interest" description="Disordered" evidence="1">
    <location>
        <begin position="1"/>
        <end position="22"/>
    </location>
</feature>
<dbReference type="Proteomes" id="UP000735302">
    <property type="component" value="Unassembled WGS sequence"/>
</dbReference>
<organism evidence="2 3">
    <name type="scientific">Plakobranchus ocellatus</name>
    <dbReference type="NCBI Taxonomy" id="259542"/>
    <lineage>
        <taxon>Eukaryota</taxon>
        <taxon>Metazoa</taxon>
        <taxon>Spiralia</taxon>
        <taxon>Lophotrochozoa</taxon>
        <taxon>Mollusca</taxon>
        <taxon>Gastropoda</taxon>
        <taxon>Heterobranchia</taxon>
        <taxon>Euthyneura</taxon>
        <taxon>Panpulmonata</taxon>
        <taxon>Sacoglossa</taxon>
        <taxon>Placobranchoidea</taxon>
        <taxon>Plakobranchidae</taxon>
        <taxon>Plakobranchus</taxon>
    </lineage>
</organism>
<evidence type="ECO:0000256" key="1">
    <source>
        <dbReference type="SAM" id="MobiDB-lite"/>
    </source>
</evidence>
<name>A0AAV4B4A7_9GAST</name>
<dbReference type="AlphaFoldDB" id="A0AAV4B4A7"/>